<feature type="compositionally biased region" description="Basic and acidic residues" evidence="3">
    <location>
        <begin position="1"/>
        <end position="18"/>
    </location>
</feature>
<dbReference type="GO" id="GO:0048167">
    <property type="term" value="P:regulation of synaptic plasticity"/>
    <property type="evidence" value="ECO:0007669"/>
    <property type="project" value="TreeGrafter"/>
</dbReference>
<dbReference type="Pfam" id="PF00168">
    <property type="entry name" value="C2"/>
    <property type="match status" value="1"/>
</dbReference>
<protein>
    <submittedName>
        <fullName evidence="5">(raccoon dog) hypothetical protein</fullName>
    </submittedName>
</protein>
<dbReference type="GO" id="GO:0042734">
    <property type="term" value="C:presynaptic membrane"/>
    <property type="evidence" value="ECO:0007669"/>
    <property type="project" value="TreeGrafter"/>
</dbReference>
<dbReference type="Gene3D" id="2.60.40.150">
    <property type="entry name" value="C2 domain"/>
    <property type="match status" value="1"/>
</dbReference>
<feature type="domain" description="C2" evidence="4">
    <location>
        <begin position="140"/>
        <end position="258"/>
    </location>
</feature>
<evidence type="ECO:0000259" key="4">
    <source>
        <dbReference type="PROSITE" id="PS50004"/>
    </source>
</evidence>
<evidence type="ECO:0000256" key="1">
    <source>
        <dbReference type="ARBA" id="ARBA00023018"/>
    </source>
</evidence>
<dbReference type="GO" id="GO:0044325">
    <property type="term" value="F:transmembrane transporter binding"/>
    <property type="evidence" value="ECO:0007669"/>
    <property type="project" value="TreeGrafter"/>
</dbReference>
<dbReference type="Proteomes" id="UP000645828">
    <property type="component" value="Unassembled WGS sequence"/>
</dbReference>
<dbReference type="GO" id="GO:0031267">
    <property type="term" value="F:small GTPase binding"/>
    <property type="evidence" value="ECO:0007669"/>
    <property type="project" value="InterPro"/>
</dbReference>
<evidence type="ECO:0000313" key="5">
    <source>
        <dbReference type="EMBL" id="CAD7669340.1"/>
    </source>
</evidence>
<dbReference type="InterPro" id="IPR035892">
    <property type="entry name" value="C2_domain_sf"/>
</dbReference>
<keyword evidence="6" id="KW-1185">Reference proteome</keyword>
<gene>
    <name evidence="5" type="ORF">NYPRO_LOCUS2134</name>
</gene>
<dbReference type="PROSITE" id="PS50004">
    <property type="entry name" value="C2"/>
    <property type="match status" value="1"/>
</dbReference>
<dbReference type="PANTHER" id="PTHR12157">
    <property type="entry name" value="REGULATING SYNAPTIC MEMBRANE EXOCYTOSIS PROTEIN"/>
    <property type="match status" value="1"/>
</dbReference>
<dbReference type="GO" id="GO:0042391">
    <property type="term" value="P:regulation of membrane potential"/>
    <property type="evidence" value="ECO:0007669"/>
    <property type="project" value="TreeGrafter"/>
</dbReference>
<comment type="subcellular location">
    <subcellularLocation>
        <location evidence="2">Synapse</location>
    </subcellularLocation>
</comment>
<dbReference type="AlphaFoldDB" id="A0A811XV64"/>
<dbReference type="SMART" id="SM00239">
    <property type="entry name" value="C2"/>
    <property type="match status" value="1"/>
</dbReference>
<dbReference type="SUPFAM" id="SSF49562">
    <property type="entry name" value="C2 domain (Calcium/lipid-binding domain, CaLB)"/>
    <property type="match status" value="1"/>
</dbReference>
<evidence type="ECO:0000313" key="6">
    <source>
        <dbReference type="Proteomes" id="UP000645828"/>
    </source>
</evidence>
<dbReference type="InterPro" id="IPR039032">
    <property type="entry name" value="Rim-like"/>
</dbReference>
<feature type="region of interest" description="Disordered" evidence="3">
    <location>
        <begin position="1"/>
        <end position="21"/>
    </location>
</feature>
<proteinExistence type="predicted"/>
<dbReference type="PANTHER" id="PTHR12157:SF26">
    <property type="entry name" value="REGULATING SYNAPTIC MEMBRANE EXOCYTOSIS 4"/>
    <property type="match status" value="1"/>
</dbReference>
<dbReference type="FunFam" id="2.60.40.150:FF:000001">
    <property type="entry name" value="Regulating synaptic membrane exocytosis 3, isoform CRA_a"/>
    <property type="match status" value="1"/>
</dbReference>
<accession>A0A811XV64</accession>
<dbReference type="InterPro" id="IPR000008">
    <property type="entry name" value="C2_dom"/>
</dbReference>
<reference evidence="5" key="1">
    <citation type="submission" date="2020-12" db="EMBL/GenBank/DDBJ databases">
        <authorList>
            <consortium name="Molecular Ecology Group"/>
        </authorList>
    </citation>
    <scope>NUCLEOTIDE SEQUENCE</scope>
    <source>
        <strain evidence="5">TBG_1078</strain>
    </source>
</reference>
<dbReference type="GO" id="GO:0050806">
    <property type="term" value="P:positive regulation of synaptic transmission"/>
    <property type="evidence" value="ECO:0007669"/>
    <property type="project" value="TreeGrafter"/>
</dbReference>
<sequence>MPFKVREGRRREARRRPVEASWSYSVSRHTDPGSPTFCQRRMVGFGWHCFAPGSWSASTEEAPEGAIQRSTETGLAVEMPSRTLRQASHESIEDSMNSYGSEGNLNYGGVCLASDAQFSDFLGSMGPAQFVGRQTLATTPMGDVEIGLQERNGQLEVDIIQARGLTAKPGSKTLPAAYIKAYLLENGVCIAKKKTKVARKSLDPLYNQVLLFPESPQGKVLQVIVWGNYGRMERKQFMGVARVLLEELDLTTLAVGWYKLFPTSSMVDPAAGPLLRQASQLSLESTVGPCGERS</sequence>
<evidence type="ECO:0000256" key="2">
    <source>
        <dbReference type="ARBA" id="ARBA00034103"/>
    </source>
</evidence>
<name>A0A811XV64_NYCPR</name>
<keyword evidence="1" id="KW-0770">Synapse</keyword>
<comment type="caution">
    <text evidence="5">The sequence shown here is derived from an EMBL/GenBank/DDBJ whole genome shotgun (WGS) entry which is preliminary data.</text>
</comment>
<dbReference type="GO" id="GO:0048788">
    <property type="term" value="C:cytoskeleton of presynaptic active zone"/>
    <property type="evidence" value="ECO:0007669"/>
    <property type="project" value="TreeGrafter"/>
</dbReference>
<dbReference type="GO" id="GO:2000300">
    <property type="term" value="P:regulation of synaptic vesicle exocytosis"/>
    <property type="evidence" value="ECO:0007669"/>
    <property type="project" value="TreeGrafter"/>
</dbReference>
<organism evidence="5 6">
    <name type="scientific">Nyctereutes procyonoides</name>
    <name type="common">Raccoon dog</name>
    <name type="synonym">Canis procyonoides</name>
    <dbReference type="NCBI Taxonomy" id="34880"/>
    <lineage>
        <taxon>Eukaryota</taxon>
        <taxon>Metazoa</taxon>
        <taxon>Chordata</taxon>
        <taxon>Craniata</taxon>
        <taxon>Vertebrata</taxon>
        <taxon>Euteleostomi</taxon>
        <taxon>Mammalia</taxon>
        <taxon>Eutheria</taxon>
        <taxon>Laurasiatheria</taxon>
        <taxon>Carnivora</taxon>
        <taxon>Caniformia</taxon>
        <taxon>Canidae</taxon>
        <taxon>Nyctereutes</taxon>
    </lineage>
</organism>
<dbReference type="GO" id="GO:0048791">
    <property type="term" value="P:calcium ion-regulated exocytosis of neurotransmitter"/>
    <property type="evidence" value="ECO:0007669"/>
    <property type="project" value="TreeGrafter"/>
</dbReference>
<dbReference type="EMBL" id="CAJHUB010000653">
    <property type="protein sequence ID" value="CAD7669340.1"/>
    <property type="molecule type" value="Genomic_DNA"/>
</dbReference>
<evidence type="ECO:0000256" key="3">
    <source>
        <dbReference type="SAM" id="MobiDB-lite"/>
    </source>
</evidence>